<proteinExistence type="predicted"/>
<organism evidence="2 3">
    <name type="scientific">Candidatus Phosphoribacter hodrii</name>
    <dbReference type="NCBI Taxonomy" id="2953743"/>
    <lineage>
        <taxon>Bacteria</taxon>
        <taxon>Bacillati</taxon>
        <taxon>Actinomycetota</taxon>
        <taxon>Actinomycetes</taxon>
        <taxon>Micrococcales</taxon>
        <taxon>Dermatophilaceae</taxon>
        <taxon>Candidatus Phosphoribacter</taxon>
    </lineage>
</organism>
<sequence length="52" mass="6050">MTSEWYEQAREEVARFIGAREDDLVVFTRTTTDSWNLLARTFRPTRPSSSPA</sequence>
<protein>
    <submittedName>
        <fullName evidence="2">Aminotransferase class V-fold PLP-dependent enzyme</fullName>
    </submittedName>
</protein>
<dbReference type="InterPro" id="IPR015421">
    <property type="entry name" value="PyrdxlP-dep_Trfase_major"/>
</dbReference>
<comment type="caution">
    <text evidence="2">The sequence shown here is derived from an EMBL/GenBank/DDBJ whole genome shotgun (WGS) entry which is preliminary data.</text>
</comment>
<dbReference type="AlphaFoldDB" id="A0A935IQ97"/>
<dbReference type="EMBL" id="JADJIB010000011">
    <property type="protein sequence ID" value="MBK7274688.1"/>
    <property type="molecule type" value="Genomic_DNA"/>
</dbReference>
<name>A0A935IQ97_9MICO</name>
<evidence type="ECO:0000259" key="1">
    <source>
        <dbReference type="Pfam" id="PF00266"/>
    </source>
</evidence>
<dbReference type="GO" id="GO:0008483">
    <property type="term" value="F:transaminase activity"/>
    <property type="evidence" value="ECO:0007669"/>
    <property type="project" value="UniProtKB-KW"/>
</dbReference>
<evidence type="ECO:0000313" key="3">
    <source>
        <dbReference type="Proteomes" id="UP000726105"/>
    </source>
</evidence>
<accession>A0A935IQ97</accession>
<dbReference type="Gene3D" id="3.40.640.10">
    <property type="entry name" value="Type I PLP-dependent aspartate aminotransferase-like (Major domain)"/>
    <property type="match status" value="1"/>
</dbReference>
<dbReference type="Pfam" id="PF00266">
    <property type="entry name" value="Aminotran_5"/>
    <property type="match status" value="1"/>
</dbReference>
<evidence type="ECO:0000313" key="2">
    <source>
        <dbReference type="EMBL" id="MBK7274688.1"/>
    </source>
</evidence>
<keyword evidence="2" id="KW-0808">Transferase</keyword>
<dbReference type="Proteomes" id="UP000726105">
    <property type="component" value="Unassembled WGS sequence"/>
</dbReference>
<keyword evidence="2" id="KW-0032">Aminotransferase</keyword>
<dbReference type="InterPro" id="IPR015424">
    <property type="entry name" value="PyrdxlP-dep_Trfase"/>
</dbReference>
<gene>
    <name evidence="2" type="ORF">IPI13_16545</name>
</gene>
<feature type="domain" description="Aminotransferase class V" evidence="1">
    <location>
        <begin position="3"/>
        <end position="44"/>
    </location>
</feature>
<dbReference type="InterPro" id="IPR000192">
    <property type="entry name" value="Aminotrans_V_dom"/>
</dbReference>
<dbReference type="SUPFAM" id="SSF53383">
    <property type="entry name" value="PLP-dependent transferases"/>
    <property type="match status" value="1"/>
</dbReference>
<reference evidence="2 3" key="1">
    <citation type="submission" date="2020-10" db="EMBL/GenBank/DDBJ databases">
        <title>Connecting structure to function with the recovery of over 1000 high-quality activated sludge metagenome-assembled genomes encoding full-length rRNA genes using long-read sequencing.</title>
        <authorList>
            <person name="Singleton C.M."/>
            <person name="Petriglieri F."/>
            <person name="Kristensen J.M."/>
            <person name="Kirkegaard R.H."/>
            <person name="Michaelsen T.Y."/>
            <person name="Andersen M.H."/>
            <person name="Karst S.M."/>
            <person name="Dueholm M.S."/>
            <person name="Nielsen P.H."/>
            <person name="Albertsen M."/>
        </authorList>
    </citation>
    <scope>NUCLEOTIDE SEQUENCE [LARGE SCALE GENOMIC DNA]</scope>
    <source>
        <strain evidence="2">Ega_18-Q3-R5-49_MAXAC.001</strain>
    </source>
</reference>